<evidence type="ECO:0000256" key="5">
    <source>
        <dbReference type="ARBA" id="ARBA00035693"/>
    </source>
</evidence>
<dbReference type="PANTHER" id="PTHR31144:SF1">
    <property type="entry name" value="UPF0602 PROTEIN C4ORF47"/>
    <property type="match status" value="1"/>
</dbReference>
<feature type="region of interest" description="Disordered" evidence="6">
    <location>
        <begin position="130"/>
        <end position="151"/>
    </location>
</feature>
<dbReference type="EMBL" id="CAJNOC010000405">
    <property type="protein sequence ID" value="CAF0756819.1"/>
    <property type="molecule type" value="Genomic_DNA"/>
</dbReference>
<evidence type="ECO:0000313" key="7">
    <source>
        <dbReference type="EMBL" id="CAF0756819.1"/>
    </source>
</evidence>
<dbReference type="PANTHER" id="PTHR31144">
    <property type="entry name" value="UPF0602 PROTEIN C4ORF47"/>
    <property type="match status" value="1"/>
</dbReference>
<feature type="compositionally biased region" description="Basic and acidic residues" evidence="6">
    <location>
        <begin position="130"/>
        <end position="142"/>
    </location>
</feature>
<keyword evidence="8" id="KW-1185">Reference proteome</keyword>
<proteinExistence type="inferred from homology"/>
<protein>
    <recommendedName>
        <fullName evidence="5">Cilia-and flagella-associated protein 96</fullName>
    </recommendedName>
</protein>
<evidence type="ECO:0000313" key="8">
    <source>
        <dbReference type="Proteomes" id="UP000663879"/>
    </source>
</evidence>
<reference evidence="7" key="1">
    <citation type="submission" date="2021-02" db="EMBL/GenBank/DDBJ databases">
        <authorList>
            <person name="Nowell W R."/>
        </authorList>
    </citation>
    <scope>NUCLEOTIDE SEQUENCE</scope>
    <source>
        <strain evidence="7">Ploen Becks lab</strain>
    </source>
</reference>
<evidence type="ECO:0000256" key="2">
    <source>
        <dbReference type="ARBA" id="ARBA00022490"/>
    </source>
</evidence>
<accession>A0A813PLI0</accession>
<dbReference type="OrthoDB" id="283553at2759"/>
<keyword evidence="2" id="KW-0963">Cytoplasm</keyword>
<comment type="caution">
    <text evidence="7">The sequence shown here is derived from an EMBL/GenBank/DDBJ whole genome shotgun (WGS) entry which is preliminary data.</text>
</comment>
<comment type="similarity">
    <text evidence="4">Belongs to the CFAP96 family.</text>
</comment>
<sequence>MAKFDVKNDMNRVGLFQEMSYITIQDPYVPSSKFTFNEAASKGKQILPGPVKDRVTGLQDGYFTKPFPRVFEKEAYSDPIGTRRRERLQEMKKNISTKPFITFHGEKKPDGLGSFAGTFGGKVDYFSPKEKEAKPHESEKPNVKTNPPKKGTGYGYVSVALDKYPEYKSDKYDNLDTLAKEEFEKHKKATLGAPFKSGIYQKVYFEKNPYLTDKDGPIFKESKSKSKSESDIKAFKYSSPPKTLGNLDGFFTKFPNHMTDQYKPITDFKPVKRVVNSSGKLFTPQKGPKSKPQTSVINHNVGIKVNSKTFKNALNYATYNLSAVSSH</sequence>
<dbReference type="GO" id="GO:0005881">
    <property type="term" value="C:cytoplasmic microtubule"/>
    <property type="evidence" value="ECO:0007669"/>
    <property type="project" value="TreeGrafter"/>
</dbReference>
<evidence type="ECO:0000256" key="3">
    <source>
        <dbReference type="ARBA" id="ARBA00023212"/>
    </source>
</evidence>
<name>A0A813PLI0_9BILA</name>
<keyword evidence="3" id="KW-0206">Cytoskeleton</keyword>
<evidence type="ECO:0000256" key="6">
    <source>
        <dbReference type="SAM" id="MobiDB-lite"/>
    </source>
</evidence>
<evidence type="ECO:0000256" key="4">
    <source>
        <dbReference type="ARBA" id="ARBA00035656"/>
    </source>
</evidence>
<dbReference type="GO" id="GO:0005813">
    <property type="term" value="C:centrosome"/>
    <property type="evidence" value="ECO:0007669"/>
    <property type="project" value="UniProtKB-SubCell"/>
</dbReference>
<gene>
    <name evidence="7" type="ORF">OXX778_LOCUS4215</name>
</gene>
<dbReference type="Pfam" id="PF15239">
    <property type="entry name" value="CFAP96-like"/>
    <property type="match status" value="1"/>
</dbReference>
<dbReference type="InterPro" id="IPR029358">
    <property type="entry name" value="CFAP96"/>
</dbReference>
<organism evidence="7 8">
    <name type="scientific">Brachionus calyciflorus</name>
    <dbReference type="NCBI Taxonomy" id="104777"/>
    <lineage>
        <taxon>Eukaryota</taxon>
        <taxon>Metazoa</taxon>
        <taxon>Spiralia</taxon>
        <taxon>Gnathifera</taxon>
        <taxon>Rotifera</taxon>
        <taxon>Eurotatoria</taxon>
        <taxon>Monogononta</taxon>
        <taxon>Pseudotrocha</taxon>
        <taxon>Ploima</taxon>
        <taxon>Brachionidae</taxon>
        <taxon>Brachionus</taxon>
    </lineage>
</organism>
<evidence type="ECO:0000256" key="1">
    <source>
        <dbReference type="ARBA" id="ARBA00004300"/>
    </source>
</evidence>
<dbReference type="Proteomes" id="UP000663879">
    <property type="component" value="Unassembled WGS sequence"/>
</dbReference>
<comment type="subcellular location">
    <subcellularLocation>
        <location evidence="1">Cytoplasm</location>
        <location evidence="1">Cytoskeleton</location>
        <location evidence="1">Microtubule organizing center</location>
        <location evidence="1">Centrosome</location>
    </subcellularLocation>
</comment>
<dbReference type="AlphaFoldDB" id="A0A813PLI0"/>